<dbReference type="GO" id="GO:0004386">
    <property type="term" value="F:helicase activity"/>
    <property type="evidence" value="ECO:0007669"/>
    <property type="project" value="UniProtKB-KW"/>
</dbReference>
<evidence type="ECO:0000313" key="8">
    <source>
        <dbReference type="EMBL" id="MBE4910621.1"/>
    </source>
</evidence>
<feature type="domain" description="Helicase C-terminal" evidence="7">
    <location>
        <begin position="216"/>
        <end position="382"/>
    </location>
</feature>
<dbReference type="SUPFAM" id="SSF52540">
    <property type="entry name" value="P-loop containing nucleoside triphosphate hydrolases"/>
    <property type="match status" value="1"/>
</dbReference>
<gene>
    <name evidence="8" type="ORF">IMZ08_21510</name>
</gene>
<dbReference type="PANTHER" id="PTHR47963">
    <property type="entry name" value="DEAD-BOX ATP-DEPENDENT RNA HELICASE 47, MITOCHONDRIAL"/>
    <property type="match status" value="1"/>
</dbReference>
<feature type="region of interest" description="Disordered" evidence="5">
    <location>
        <begin position="375"/>
        <end position="422"/>
    </location>
</feature>
<feature type="domain" description="Helicase ATP-binding" evidence="6">
    <location>
        <begin position="35"/>
        <end position="205"/>
    </location>
</feature>
<sequence>MSEKWDFLSQTKPFLQEAWEKSGFASPTAVQVKAAPQVLEGKDIIVESPTGTGKTLAYLMPLLNKIDPEHGGVQALILASSHELVMQINLEVQKWAEGSGIRGASFIGGANVKRQLEKLKKRPQVVVGTPGRVSELIKQKKLKMHEVKTIVLDEGDQLLVPEHTNTVENIIKTTLADRQIVLFSATMPAHTERAARVFMNNPEVIKVTKEDMPKSKVDHIYFVCDSRDKVETLEKIGRLENVKALTFVKDIGNLAVVAEKLQFKRIPLSVLHSDSKKEERANAIKSFRAGKVPMLVATDVAARGLDIEGLSHVVHFDLAEDLTQYTHRSGRTGRAGAAGTVISIVTEREERTLKQYARELGFTVSKKVFFKGQIADERKTPMAGSQRKGNNDRKTPMTGSQPKRNNDRKTPVSASQSKRNKK</sequence>
<dbReference type="InterPro" id="IPR027417">
    <property type="entry name" value="P-loop_NTPase"/>
</dbReference>
<dbReference type="PANTHER" id="PTHR47963:SF7">
    <property type="entry name" value="ATP-DEPENDENT RNA HELICASE YFML-RELATED"/>
    <property type="match status" value="1"/>
</dbReference>
<reference evidence="8 9" key="1">
    <citation type="submission" date="2020-10" db="EMBL/GenBank/DDBJ databases">
        <title>Bacillus sp. HD4P25, an endophyte from a halophyte.</title>
        <authorList>
            <person name="Sun J.-Q."/>
        </authorList>
    </citation>
    <scope>NUCLEOTIDE SEQUENCE [LARGE SCALE GENOMIC DNA]</scope>
    <source>
        <strain evidence="8 9">YIM 93174</strain>
    </source>
</reference>
<dbReference type="EMBL" id="JADCLJ010000025">
    <property type="protein sequence ID" value="MBE4910621.1"/>
    <property type="molecule type" value="Genomic_DNA"/>
</dbReference>
<dbReference type="Pfam" id="PF00271">
    <property type="entry name" value="Helicase_C"/>
    <property type="match status" value="1"/>
</dbReference>
<keyword evidence="1" id="KW-0547">Nucleotide-binding</keyword>
<feature type="compositionally biased region" description="Polar residues" evidence="5">
    <location>
        <begin position="412"/>
        <end position="422"/>
    </location>
</feature>
<evidence type="ECO:0000256" key="1">
    <source>
        <dbReference type="ARBA" id="ARBA00022741"/>
    </source>
</evidence>
<keyword evidence="3 8" id="KW-0347">Helicase</keyword>
<dbReference type="InterPro" id="IPR044742">
    <property type="entry name" value="DEAD/DEAH_RhlB"/>
</dbReference>
<evidence type="ECO:0000256" key="4">
    <source>
        <dbReference type="ARBA" id="ARBA00022840"/>
    </source>
</evidence>
<protein>
    <submittedName>
        <fullName evidence="8">DEAD/DEAH box helicase</fullName>
    </submittedName>
</protein>
<dbReference type="Gene3D" id="3.40.50.300">
    <property type="entry name" value="P-loop containing nucleotide triphosphate hydrolases"/>
    <property type="match status" value="2"/>
</dbReference>
<dbReference type="Pfam" id="PF00270">
    <property type="entry name" value="DEAD"/>
    <property type="match status" value="1"/>
</dbReference>
<keyword evidence="9" id="KW-1185">Reference proteome</keyword>
<comment type="caution">
    <text evidence="8">The sequence shown here is derived from an EMBL/GenBank/DDBJ whole genome shotgun (WGS) entry which is preliminary data.</text>
</comment>
<dbReference type="InterPro" id="IPR050547">
    <property type="entry name" value="DEAD_box_RNA_helicases"/>
</dbReference>
<organism evidence="8 9">
    <name type="scientific">Litchfieldia luteola</name>
    <dbReference type="NCBI Taxonomy" id="682179"/>
    <lineage>
        <taxon>Bacteria</taxon>
        <taxon>Bacillati</taxon>
        <taxon>Bacillota</taxon>
        <taxon>Bacilli</taxon>
        <taxon>Bacillales</taxon>
        <taxon>Bacillaceae</taxon>
        <taxon>Litchfieldia</taxon>
    </lineage>
</organism>
<keyword evidence="2" id="KW-0378">Hydrolase</keyword>
<proteinExistence type="predicted"/>
<dbReference type="InterPro" id="IPR011545">
    <property type="entry name" value="DEAD/DEAH_box_helicase_dom"/>
</dbReference>
<evidence type="ECO:0000256" key="2">
    <source>
        <dbReference type="ARBA" id="ARBA00022801"/>
    </source>
</evidence>
<dbReference type="InterPro" id="IPR001650">
    <property type="entry name" value="Helicase_C-like"/>
</dbReference>
<dbReference type="RefSeq" id="WP_193539896.1">
    <property type="nucleotide sequence ID" value="NZ_JADCLJ010000025.1"/>
</dbReference>
<evidence type="ECO:0000256" key="3">
    <source>
        <dbReference type="ARBA" id="ARBA00022806"/>
    </source>
</evidence>
<dbReference type="InterPro" id="IPR014001">
    <property type="entry name" value="Helicase_ATP-bd"/>
</dbReference>
<name>A0ABR9QQE7_9BACI</name>
<dbReference type="CDD" id="cd00268">
    <property type="entry name" value="DEADc"/>
    <property type="match status" value="1"/>
</dbReference>
<evidence type="ECO:0000259" key="6">
    <source>
        <dbReference type="PROSITE" id="PS51192"/>
    </source>
</evidence>
<dbReference type="SMART" id="SM00487">
    <property type="entry name" value="DEXDc"/>
    <property type="match status" value="1"/>
</dbReference>
<dbReference type="CDD" id="cd18787">
    <property type="entry name" value="SF2_C_DEAD"/>
    <property type="match status" value="1"/>
</dbReference>
<dbReference type="SMART" id="SM00490">
    <property type="entry name" value="HELICc"/>
    <property type="match status" value="1"/>
</dbReference>
<dbReference type="PROSITE" id="PS51192">
    <property type="entry name" value="HELICASE_ATP_BIND_1"/>
    <property type="match status" value="1"/>
</dbReference>
<accession>A0ABR9QQE7</accession>
<evidence type="ECO:0000259" key="7">
    <source>
        <dbReference type="PROSITE" id="PS51194"/>
    </source>
</evidence>
<evidence type="ECO:0000256" key="5">
    <source>
        <dbReference type="SAM" id="MobiDB-lite"/>
    </source>
</evidence>
<dbReference type="Proteomes" id="UP001516662">
    <property type="component" value="Unassembled WGS sequence"/>
</dbReference>
<evidence type="ECO:0000313" key="9">
    <source>
        <dbReference type="Proteomes" id="UP001516662"/>
    </source>
</evidence>
<keyword evidence="4" id="KW-0067">ATP-binding</keyword>
<dbReference type="PROSITE" id="PS51194">
    <property type="entry name" value="HELICASE_CTER"/>
    <property type="match status" value="1"/>
</dbReference>